<reference evidence="2" key="1">
    <citation type="submission" date="2016-06" db="EMBL/GenBank/DDBJ databases">
        <authorList>
            <person name="Radolfova-Krizova L."/>
            <person name="Nemec A."/>
        </authorList>
    </citation>
    <scope>NUCLEOTIDE SEQUENCE [LARGE SCALE GENOMIC DNA]</scope>
    <source>
        <strain evidence="2">ANC 4275</strain>
    </source>
</reference>
<dbReference type="RefSeq" id="WP_067761895.1">
    <property type="nucleotide sequence ID" value="NZ_LZDS01000002.1"/>
</dbReference>
<dbReference type="AlphaFoldDB" id="A0A1A7RGW5"/>
<comment type="caution">
    <text evidence="1">The sequence shown here is derived from an EMBL/GenBank/DDBJ whole genome shotgun (WGS) entry which is preliminary data.</text>
</comment>
<dbReference type="OrthoDB" id="9806511at2"/>
<organism evidence="1 2">
    <name type="scientific">Acinetobacter gandensis</name>
    <dbReference type="NCBI Taxonomy" id="1443941"/>
    <lineage>
        <taxon>Bacteria</taxon>
        <taxon>Pseudomonadati</taxon>
        <taxon>Pseudomonadota</taxon>
        <taxon>Gammaproteobacteria</taxon>
        <taxon>Moraxellales</taxon>
        <taxon>Moraxellaceae</taxon>
        <taxon>Acinetobacter</taxon>
    </lineage>
</organism>
<dbReference type="Pfam" id="PF09981">
    <property type="entry name" value="DUF2218"/>
    <property type="match status" value="1"/>
</dbReference>
<name>A0A1A7RGW5_9GAMM</name>
<evidence type="ECO:0008006" key="3">
    <source>
        <dbReference type="Google" id="ProtNLM"/>
    </source>
</evidence>
<accession>A0A1A7RGW5</accession>
<dbReference type="EMBL" id="LZDS01000002">
    <property type="protein sequence ID" value="OBX29882.1"/>
    <property type="molecule type" value="Genomic_DNA"/>
</dbReference>
<protein>
    <recommendedName>
        <fullName evidence="3">DUF2218 domain-containing protein</fullName>
    </recommendedName>
</protein>
<keyword evidence="2" id="KW-1185">Reference proteome</keyword>
<evidence type="ECO:0000313" key="2">
    <source>
        <dbReference type="Proteomes" id="UP000185753"/>
    </source>
</evidence>
<dbReference type="Gene3D" id="3.30.310.50">
    <property type="entry name" value="Alpha-D-phosphohexomutase, C-terminal domain"/>
    <property type="match status" value="1"/>
</dbReference>
<evidence type="ECO:0000313" key="1">
    <source>
        <dbReference type="EMBL" id="OBX29882.1"/>
    </source>
</evidence>
<dbReference type="Proteomes" id="UP000185753">
    <property type="component" value="Unassembled WGS sequence"/>
</dbReference>
<sequence length="99" mass="11267">MKTTTQISTPQSTRIAKRLVNHWKHKFEVTETLSDSTPVFQIQLHAALVTLSPQPEFLDVSILSQDASADLEKLESVVLDHLIRMGQEPLEAKWKRDSE</sequence>
<dbReference type="InterPro" id="IPR014543">
    <property type="entry name" value="UCP028291"/>
</dbReference>
<proteinExistence type="predicted"/>
<gene>
    <name evidence="1" type="ORF">A9J31_11175</name>
</gene>